<feature type="compositionally biased region" description="Basic residues" evidence="11">
    <location>
        <begin position="1020"/>
        <end position="1029"/>
    </location>
</feature>
<evidence type="ECO:0000256" key="6">
    <source>
        <dbReference type="ARBA" id="ARBA00022840"/>
    </source>
</evidence>
<dbReference type="GO" id="GO:0000479">
    <property type="term" value="P:endonucleolytic cleavage of tricistronic rRNA transcript (SSU-rRNA, 5.8S rRNA, LSU-rRNA)"/>
    <property type="evidence" value="ECO:0007669"/>
    <property type="project" value="TreeGrafter"/>
</dbReference>
<dbReference type="CDD" id="cd01882">
    <property type="entry name" value="BMS1"/>
    <property type="match status" value="1"/>
</dbReference>
<dbReference type="AlphaFoldDB" id="A0A821I3Z0"/>
<sequence>MDEKHKSFRKQTTGVKAERRKKKKKEGDNDQQNTSAASTLEEAKRRNPKAFSIQNPIKAQQEFKRTQDIKEKRIHLPEVDRSPLEPPPVVVALIGPAKVGKSLLMKCLIKHFTRQKLTDIRGPVTIVSGRKRRITFIECRNDINSMIDVAKIADLVLLLIDAKFGFEMETFEFLNIAQVYGLPRIMGVLTHMDLYKTMNKQLNKRKTQLKHRFWTEIYQGAKLFLMSGMKNGEYIQRDVQNLARFISVMKFKPSTWKTAHPFVVADRMEDLTEPELIRTNPLCSRTVCLYGYVRGCPIKSDTPIHIPGNNISALPDPCGLPGDRSTKTKQARRVLNEKERLLYAPFSGVGGIVYDKDAVYIELGGSHSHRPSNNNEKTRPINEYVANILSTKQTIEEKVASSQLKLFADSEPIVVEEEQEMERRKMKFAKEEDVDNDDSSDDDDVQEANSDEGDEVDDDQEEDDAEDMDEQEEEEEHSDEEPEQEEFGNSWKENISKKFAISYVPSKNINWTQLVYGDHLNKTNENSDLEENDSDNENVEVGGLFHVSQRKRINANDQEDYTLKTKNEKHNWDLDEIYDLIRDCFVTGKWEKDKDAANLLAEDDAIGDDDDDDDELFGDFEDLETGEKNTAEENEQMDTDNDEDDNKEKTKLETKKANLKSAFDAEYDQSKDPDSGYLDELKKEVEIQTKLNRSEFENMPDDLRVLYEGYRPGMYVRCELTQIPCEFVNNFDARYVIVLGGMPVTESHTGYVQVRLKKHRWHKKILKSKDPLIISLGWRRFQTIPYYFMQDHNMRHRLLKYTPQHMYCHALFYGPITPQNTGFVAVQQTAGKTDFRVTATGVVLDLDKSTKIVKKLKLIGTPFKIFKKTAFIKVSFHSSLGQLKRDKNIRNEPNADSLYKPIERRERAFRPLKIPTQLQRDLPFHLKPKAAESTTMKDPIEEKQRVAVVLEPEEKKMADIMKMFTTVYKDRLKAKQKTQVNRNSQHQKQQKIQELKHLQKHKQLKRMVYKKIGQMESRKNKTTGRHGKHNNNDSIDE</sequence>
<feature type="region of interest" description="Disordered" evidence="11">
    <location>
        <begin position="1"/>
        <end position="55"/>
    </location>
</feature>
<dbReference type="Proteomes" id="UP000663848">
    <property type="component" value="Unassembled WGS sequence"/>
</dbReference>
<dbReference type="SMART" id="SM01362">
    <property type="entry name" value="DUF663"/>
    <property type="match status" value="1"/>
</dbReference>
<dbReference type="Gene3D" id="3.40.50.300">
    <property type="entry name" value="P-loop containing nucleotide triphosphate hydrolases"/>
    <property type="match status" value="1"/>
</dbReference>
<evidence type="ECO:0000256" key="11">
    <source>
        <dbReference type="SAM" id="MobiDB-lite"/>
    </source>
</evidence>
<dbReference type="GO" id="GO:0005654">
    <property type="term" value="C:nucleoplasm"/>
    <property type="evidence" value="ECO:0007669"/>
    <property type="project" value="UniProtKB-ARBA"/>
</dbReference>
<dbReference type="InterPro" id="IPR000795">
    <property type="entry name" value="T_Tr_GTP-bd_dom"/>
</dbReference>
<evidence type="ECO:0000256" key="10">
    <source>
        <dbReference type="ARBA" id="ARBA00061391"/>
    </source>
</evidence>
<feature type="region of interest" description="Disordered" evidence="11">
    <location>
        <begin position="427"/>
        <end position="491"/>
    </location>
</feature>
<accession>A0A821I3Z0</accession>
<dbReference type="Pfam" id="PF08142">
    <property type="entry name" value="AARP2CN"/>
    <property type="match status" value="1"/>
</dbReference>
<dbReference type="InterPro" id="IPR039761">
    <property type="entry name" value="Bms1/Tsr1"/>
</dbReference>
<name>A0A821I3Z0_9BILA</name>
<dbReference type="EMBL" id="CAJOBR010002633">
    <property type="protein sequence ID" value="CAF4694692.1"/>
    <property type="molecule type" value="Genomic_DNA"/>
</dbReference>
<keyword evidence="5" id="KW-0378">Hydrolase</keyword>
<protein>
    <recommendedName>
        <fullName evidence="12">Bms1-type G domain-containing protein</fullName>
    </recommendedName>
</protein>
<keyword evidence="6" id="KW-0067">ATP-binding</keyword>
<evidence type="ECO:0000256" key="4">
    <source>
        <dbReference type="ARBA" id="ARBA00022741"/>
    </source>
</evidence>
<keyword evidence="4" id="KW-0547">Nucleotide-binding</keyword>
<dbReference type="FunFam" id="3.40.50.300:FF:000105">
    <property type="entry name" value="BMS1 ribosome biogenesis factor"/>
    <property type="match status" value="1"/>
</dbReference>
<evidence type="ECO:0000256" key="8">
    <source>
        <dbReference type="ARBA" id="ARBA00023242"/>
    </source>
</evidence>
<keyword evidence="2" id="KW-0690">Ribosome biogenesis</keyword>
<evidence type="ECO:0000259" key="12">
    <source>
        <dbReference type="PROSITE" id="PS51714"/>
    </source>
</evidence>
<dbReference type="PANTHER" id="PTHR12858:SF2">
    <property type="entry name" value="RIBOSOME BIOGENESIS PROTEIN BMS1 HOMOLOG"/>
    <property type="match status" value="1"/>
</dbReference>
<comment type="similarity">
    <text evidence="10">Belongs to the TRAFAC class translation factor GTPase superfamily. Bms1-like GTPase family. BMS1 subfamily.</text>
</comment>
<evidence type="ECO:0000256" key="7">
    <source>
        <dbReference type="ARBA" id="ARBA00023134"/>
    </source>
</evidence>
<evidence type="ECO:0000313" key="14">
    <source>
        <dbReference type="Proteomes" id="UP000663848"/>
    </source>
</evidence>
<feature type="domain" description="Bms1-type G" evidence="12">
    <location>
        <begin position="86"/>
        <end position="252"/>
    </location>
</feature>
<feature type="region of interest" description="Disordered" evidence="11">
    <location>
        <begin position="1010"/>
        <end position="1037"/>
    </location>
</feature>
<organism evidence="13 14">
    <name type="scientific">Rotaria socialis</name>
    <dbReference type="NCBI Taxonomy" id="392032"/>
    <lineage>
        <taxon>Eukaryota</taxon>
        <taxon>Metazoa</taxon>
        <taxon>Spiralia</taxon>
        <taxon>Gnathifera</taxon>
        <taxon>Rotifera</taxon>
        <taxon>Eurotatoria</taxon>
        <taxon>Bdelloidea</taxon>
        <taxon>Philodinida</taxon>
        <taxon>Philodinidae</taxon>
        <taxon>Rotaria</taxon>
    </lineage>
</organism>
<evidence type="ECO:0000256" key="5">
    <source>
        <dbReference type="ARBA" id="ARBA00022801"/>
    </source>
</evidence>
<evidence type="ECO:0000313" key="13">
    <source>
        <dbReference type="EMBL" id="CAF4694692.1"/>
    </source>
</evidence>
<comment type="caution">
    <text evidence="13">The sequence shown here is derived from an EMBL/GenBank/DDBJ whole genome shotgun (WGS) entry which is preliminary data.</text>
</comment>
<dbReference type="PANTHER" id="PTHR12858">
    <property type="entry name" value="RIBOSOME BIOGENESIS PROTEIN"/>
    <property type="match status" value="1"/>
</dbReference>
<keyword evidence="8" id="KW-0539">Nucleus</keyword>
<feature type="region of interest" description="Disordered" evidence="11">
    <location>
        <begin position="604"/>
        <end position="650"/>
    </location>
</feature>
<feature type="compositionally biased region" description="Acidic residues" evidence="11">
    <location>
        <begin position="604"/>
        <end position="624"/>
    </location>
</feature>
<evidence type="ECO:0000256" key="3">
    <source>
        <dbReference type="ARBA" id="ARBA00022553"/>
    </source>
</evidence>
<dbReference type="PROSITE" id="PS51714">
    <property type="entry name" value="G_BMS1"/>
    <property type="match status" value="1"/>
</dbReference>
<comment type="subcellular location">
    <subcellularLocation>
        <location evidence="1">Nucleus</location>
        <location evidence="1">Nucleolus</location>
    </subcellularLocation>
</comment>
<dbReference type="InterPro" id="IPR037875">
    <property type="entry name" value="Bms1_N"/>
</dbReference>
<dbReference type="SUPFAM" id="SSF52540">
    <property type="entry name" value="P-loop containing nucleoside triphosphate hydrolases"/>
    <property type="match status" value="1"/>
</dbReference>
<reference evidence="13" key="1">
    <citation type="submission" date="2021-02" db="EMBL/GenBank/DDBJ databases">
        <authorList>
            <person name="Nowell W R."/>
        </authorList>
    </citation>
    <scope>NUCLEOTIDE SEQUENCE</scope>
</reference>
<dbReference type="InterPro" id="IPR030387">
    <property type="entry name" value="G_Bms1/Tsr1_dom"/>
</dbReference>
<feature type="compositionally biased region" description="Acidic residues" evidence="11">
    <location>
        <begin position="432"/>
        <end position="486"/>
    </location>
</feature>
<gene>
    <name evidence="13" type="ORF">QYT958_LOCUS17412</name>
</gene>
<feature type="compositionally biased region" description="Acidic residues" evidence="11">
    <location>
        <begin position="632"/>
        <end position="645"/>
    </location>
</feature>
<dbReference type="InterPro" id="IPR012948">
    <property type="entry name" value="AARP2CN"/>
</dbReference>
<dbReference type="GO" id="GO:0030686">
    <property type="term" value="C:90S preribosome"/>
    <property type="evidence" value="ECO:0007669"/>
    <property type="project" value="TreeGrafter"/>
</dbReference>
<dbReference type="SMART" id="SM00785">
    <property type="entry name" value="AARP2CN"/>
    <property type="match status" value="1"/>
</dbReference>
<dbReference type="GO" id="GO:0005524">
    <property type="term" value="F:ATP binding"/>
    <property type="evidence" value="ECO:0007669"/>
    <property type="project" value="UniProtKB-KW"/>
</dbReference>
<evidence type="ECO:0000256" key="9">
    <source>
        <dbReference type="ARBA" id="ARBA00049117"/>
    </source>
</evidence>
<dbReference type="InterPro" id="IPR007034">
    <property type="entry name" value="BMS1_TSR1_C"/>
</dbReference>
<evidence type="ECO:0000256" key="1">
    <source>
        <dbReference type="ARBA" id="ARBA00004604"/>
    </source>
</evidence>
<dbReference type="GO" id="GO:0005525">
    <property type="term" value="F:GTP binding"/>
    <property type="evidence" value="ECO:0007669"/>
    <property type="project" value="UniProtKB-KW"/>
</dbReference>
<evidence type="ECO:0000256" key="2">
    <source>
        <dbReference type="ARBA" id="ARBA00022517"/>
    </source>
</evidence>
<dbReference type="Pfam" id="PF04950">
    <property type="entry name" value="RIBIOP_C"/>
    <property type="match status" value="1"/>
</dbReference>
<dbReference type="GO" id="GO:0003924">
    <property type="term" value="F:GTPase activity"/>
    <property type="evidence" value="ECO:0007669"/>
    <property type="project" value="InterPro"/>
</dbReference>
<keyword evidence="7" id="KW-0342">GTP-binding</keyword>
<dbReference type="GO" id="GO:0000462">
    <property type="term" value="P:maturation of SSU-rRNA from tricistronic rRNA transcript (SSU-rRNA, 5.8S rRNA, LSU-rRNA)"/>
    <property type="evidence" value="ECO:0007669"/>
    <property type="project" value="TreeGrafter"/>
</dbReference>
<proteinExistence type="inferred from homology"/>
<dbReference type="GO" id="GO:0032040">
    <property type="term" value="C:small-subunit processome"/>
    <property type="evidence" value="ECO:0007669"/>
    <property type="project" value="UniProtKB-ARBA"/>
</dbReference>
<dbReference type="InterPro" id="IPR027417">
    <property type="entry name" value="P-loop_NTPase"/>
</dbReference>
<comment type="catalytic activity">
    <reaction evidence="9">
        <text>GTP + H2O = GDP + phosphate + H(+)</text>
        <dbReference type="Rhea" id="RHEA:19669"/>
        <dbReference type="ChEBI" id="CHEBI:15377"/>
        <dbReference type="ChEBI" id="CHEBI:15378"/>
        <dbReference type="ChEBI" id="CHEBI:37565"/>
        <dbReference type="ChEBI" id="CHEBI:43474"/>
        <dbReference type="ChEBI" id="CHEBI:58189"/>
    </reaction>
    <physiologicalReaction direction="left-to-right" evidence="9">
        <dbReference type="Rhea" id="RHEA:19670"/>
    </physiologicalReaction>
</comment>
<keyword evidence="3" id="KW-0597">Phosphoprotein</keyword>
<dbReference type="Pfam" id="PF00009">
    <property type="entry name" value="GTP_EFTU"/>
    <property type="match status" value="1"/>
</dbReference>
<dbReference type="GO" id="GO:0034511">
    <property type="term" value="F:U3 snoRNA binding"/>
    <property type="evidence" value="ECO:0007669"/>
    <property type="project" value="TreeGrafter"/>
</dbReference>